<proteinExistence type="predicted"/>
<accession>A0A9P0AIR8</accession>
<dbReference type="AlphaFoldDB" id="A0A9P0AIR8"/>
<dbReference type="SMART" id="SM01417">
    <property type="entry name" value="Solute_trans_a"/>
    <property type="match status" value="1"/>
</dbReference>
<comment type="subcellular location">
    <subcellularLocation>
        <location evidence="1">Membrane</location>
        <topology evidence="1">Multi-pass membrane protein</topology>
    </subcellularLocation>
</comment>
<keyword evidence="4 6" id="KW-0472">Membrane</keyword>
<dbReference type="PANTHER" id="PTHR23423">
    <property type="entry name" value="ORGANIC SOLUTE TRANSPORTER-RELATED"/>
    <property type="match status" value="1"/>
</dbReference>
<dbReference type="InterPro" id="IPR005178">
    <property type="entry name" value="Ostalpha/TMEM184C"/>
</dbReference>
<reference evidence="7" key="1">
    <citation type="submission" date="2021-12" db="EMBL/GenBank/DDBJ databases">
        <authorList>
            <person name="King R."/>
        </authorList>
    </citation>
    <scope>NUCLEOTIDE SEQUENCE</scope>
</reference>
<dbReference type="Proteomes" id="UP001152759">
    <property type="component" value="Chromosome 7"/>
</dbReference>
<gene>
    <name evidence="7" type="ORF">BEMITA_LOCUS12308</name>
</gene>
<sequence length="432" mass="49503">MLKLNFLREWTQWLRPLVALVYSVIILVLVPYLTIAAFEESTTKKDSFVYLIAGIFVMMAVPISFWEIVQHMIHYTKPSLQKHIIRILWMVPIYAFNAWFGLVFPTRVLYLNSLRECYEAYVIYSFMKFLFNYLDDADPFLETTLAKKSQTKHIFPFCWMTNWRMGRELIHRCKHGILQYTIVRPMTSLAAIVCDWFGVYHEGELSTGSYPYIIAVNNVSQIFAMYCLVLFYRATKEELAPMKPIGKFLSIKCVIFFSFFQGVIITILVNAGVISQVFDVETRDSVREIASKLQNFLICIEMFLASIAHYFTFTHVPFINLTYQNPSVSAAFSAMWDVSDIGADLKEHFGIMGDSIRVVIGRGYIIESSESSSLISGPSKILPYYVIDPSMEVSDQDEGSKTSLSKSSDPTIHSDKTTNSDKVSKSDNESKK</sequence>
<keyword evidence="3 6" id="KW-1133">Transmembrane helix</keyword>
<dbReference type="EMBL" id="OU963868">
    <property type="protein sequence ID" value="CAH0393958.1"/>
    <property type="molecule type" value="Genomic_DNA"/>
</dbReference>
<feature type="transmembrane region" description="Helical" evidence="6">
    <location>
        <begin position="12"/>
        <end position="35"/>
    </location>
</feature>
<name>A0A9P0AIR8_BEMTA</name>
<evidence type="ECO:0000256" key="4">
    <source>
        <dbReference type="ARBA" id="ARBA00023136"/>
    </source>
</evidence>
<feature type="compositionally biased region" description="Polar residues" evidence="5">
    <location>
        <begin position="401"/>
        <end position="411"/>
    </location>
</feature>
<evidence type="ECO:0000256" key="5">
    <source>
        <dbReference type="SAM" id="MobiDB-lite"/>
    </source>
</evidence>
<evidence type="ECO:0000313" key="8">
    <source>
        <dbReference type="Proteomes" id="UP001152759"/>
    </source>
</evidence>
<keyword evidence="8" id="KW-1185">Reference proteome</keyword>
<evidence type="ECO:0000256" key="3">
    <source>
        <dbReference type="ARBA" id="ARBA00022989"/>
    </source>
</evidence>
<feature type="region of interest" description="Disordered" evidence="5">
    <location>
        <begin position="393"/>
        <end position="432"/>
    </location>
</feature>
<feature type="transmembrane region" description="Helical" evidence="6">
    <location>
        <begin position="87"/>
        <end position="104"/>
    </location>
</feature>
<dbReference type="GO" id="GO:0016020">
    <property type="term" value="C:membrane"/>
    <property type="evidence" value="ECO:0007669"/>
    <property type="project" value="UniProtKB-SubCell"/>
</dbReference>
<dbReference type="Pfam" id="PF03619">
    <property type="entry name" value="Solute_trans_a"/>
    <property type="match status" value="1"/>
</dbReference>
<organism evidence="7 8">
    <name type="scientific">Bemisia tabaci</name>
    <name type="common">Sweetpotato whitefly</name>
    <name type="synonym">Aleurodes tabaci</name>
    <dbReference type="NCBI Taxonomy" id="7038"/>
    <lineage>
        <taxon>Eukaryota</taxon>
        <taxon>Metazoa</taxon>
        <taxon>Ecdysozoa</taxon>
        <taxon>Arthropoda</taxon>
        <taxon>Hexapoda</taxon>
        <taxon>Insecta</taxon>
        <taxon>Pterygota</taxon>
        <taxon>Neoptera</taxon>
        <taxon>Paraneoptera</taxon>
        <taxon>Hemiptera</taxon>
        <taxon>Sternorrhyncha</taxon>
        <taxon>Aleyrodoidea</taxon>
        <taxon>Aleyrodidae</taxon>
        <taxon>Aleyrodinae</taxon>
        <taxon>Bemisia</taxon>
    </lineage>
</organism>
<feature type="transmembrane region" description="Helical" evidence="6">
    <location>
        <begin position="253"/>
        <end position="273"/>
    </location>
</feature>
<evidence type="ECO:0000256" key="1">
    <source>
        <dbReference type="ARBA" id="ARBA00004141"/>
    </source>
</evidence>
<evidence type="ECO:0000313" key="7">
    <source>
        <dbReference type="EMBL" id="CAH0393958.1"/>
    </source>
</evidence>
<feature type="transmembrane region" description="Helical" evidence="6">
    <location>
        <begin position="210"/>
        <end position="232"/>
    </location>
</feature>
<evidence type="ECO:0008006" key="9">
    <source>
        <dbReference type="Google" id="ProtNLM"/>
    </source>
</evidence>
<evidence type="ECO:0000256" key="2">
    <source>
        <dbReference type="ARBA" id="ARBA00022692"/>
    </source>
</evidence>
<keyword evidence="2 6" id="KW-0812">Transmembrane</keyword>
<dbReference type="OrthoDB" id="120383at2759"/>
<evidence type="ECO:0000256" key="6">
    <source>
        <dbReference type="SAM" id="Phobius"/>
    </source>
</evidence>
<feature type="compositionally biased region" description="Basic and acidic residues" evidence="5">
    <location>
        <begin position="412"/>
        <end position="432"/>
    </location>
</feature>
<feature type="transmembrane region" description="Helical" evidence="6">
    <location>
        <begin position="47"/>
        <end position="66"/>
    </location>
</feature>
<dbReference type="KEGG" id="btab:109039349"/>
<protein>
    <recommendedName>
        <fullName evidence="9">Organic solute transporter ostalpha</fullName>
    </recommendedName>
</protein>